<protein>
    <submittedName>
        <fullName evidence="2">Uncharacterized protein</fullName>
    </submittedName>
</protein>
<evidence type="ECO:0000313" key="2">
    <source>
        <dbReference type="EMBL" id="MCI60861.1"/>
    </source>
</evidence>
<sequence>MLRAARNTPARRASHRRSGRNMTASLRAAPTNPARRAGHRNEQTKLFKL</sequence>
<dbReference type="Proteomes" id="UP000265520">
    <property type="component" value="Unassembled WGS sequence"/>
</dbReference>
<feature type="compositionally biased region" description="Basic and acidic residues" evidence="1">
    <location>
        <begin position="39"/>
        <end position="49"/>
    </location>
</feature>
<organism evidence="2 3">
    <name type="scientific">Trifolium medium</name>
    <dbReference type="NCBI Taxonomy" id="97028"/>
    <lineage>
        <taxon>Eukaryota</taxon>
        <taxon>Viridiplantae</taxon>
        <taxon>Streptophyta</taxon>
        <taxon>Embryophyta</taxon>
        <taxon>Tracheophyta</taxon>
        <taxon>Spermatophyta</taxon>
        <taxon>Magnoliopsida</taxon>
        <taxon>eudicotyledons</taxon>
        <taxon>Gunneridae</taxon>
        <taxon>Pentapetalae</taxon>
        <taxon>rosids</taxon>
        <taxon>fabids</taxon>
        <taxon>Fabales</taxon>
        <taxon>Fabaceae</taxon>
        <taxon>Papilionoideae</taxon>
        <taxon>50 kb inversion clade</taxon>
        <taxon>NPAAA clade</taxon>
        <taxon>Hologalegina</taxon>
        <taxon>IRL clade</taxon>
        <taxon>Trifolieae</taxon>
        <taxon>Trifolium</taxon>
    </lineage>
</organism>
<comment type="caution">
    <text evidence="2">The sequence shown here is derived from an EMBL/GenBank/DDBJ whole genome shotgun (WGS) entry which is preliminary data.</text>
</comment>
<feature type="region of interest" description="Disordered" evidence="1">
    <location>
        <begin position="1"/>
        <end position="49"/>
    </location>
</feature>
<feature type="non-terminal residue" evidence="2">
    <location>
        <position position="49"/>
    </location>
</feature>
<reference evidence="2 3" key="1">
    <citation type="journal article" date="2018" name="Front. Plant Sci.">
        <title>Red Clover (Trifolium pratense) and Zigzag Clover (T. medium) - A Picture of Genomic Similarities and Differences.</title>
        <authorList>
            <person name="Dluhosova J."/>
            <person name="Istvanek J."/>
            <person name="Nedelnik J."/>
            <person name="Repkova J."/>
        </authorList>
    </citation>
    <scope>NUCLEOTIDE SEQUENCE [LARGE SCALE GENOMIC DNA]</scope>
    <source>
        <strain evidence="3">cv. 10/8</strain>
        <tissue evidence="2">Leaf</tissue>
    </source>
</reference>
<dbReference type="AlphaFoldDB" id="A0A392TI94"/>
<evidence type="ECO:0000313" key="3">
    <source>
        <dbReference type="Proteomes" id="UP000265520"/>
    </source>
</evidence>
<proteinExistence type="predicted"/>
<evidence type="ECO:0000256" key="1">
    <source>
        <dbReference type="SAM" id="MobiDB-lite"/>
    </source>
</evidence>
<dbReference type="EMBL" id="LXQA010589373">
    <property type="protein sequence ID" value="MCI60861.1"/>
    <property type="molecule type" value="Genomic_DNA"/>
</dbReference>
<accession>A0A392TI94</accession>
<keyword evidence="3" id="KW-1185">Reference proteome</keyword>
<name>A0A392TI94_9FABA</name>